<reference evidence="1 2" key="1">
    <citation type="journal article" date="2018" name="Genome Biol. Evol.">
        <title>Multiple Roots of Fruiting Body Formation in Amoebozoa.</title>
        <authorList>
            <person name="Hillmann F."/>
            <person name="Forbes G."/>
            <person name="Novohradska S."/>
            <person name="Ferling I."/>
            <person name="Riege K."/>
            <person name="Groth M."/>
            <person name="Westermann M."/>
            <person name="Marz M."/>
            <person name="Spaller T."/>
            <person name="Winckler T."/>
            <person name="Schaap P."/>
            <person name="Glockner G."/>
        </authorList>
    </citation>
    <scope>NUCLEOTIDE SEQUENCE [LARGE SCALE GENOMIC DNA]</scope>
    <source>
        <strain evidence="1 2">Jena</strain>
    </source>
</reference>
<accession>A0A2P6N3R0</accession>
<comment type="caution">
    <text evidence="1">The sequence shown here is derived from an EMBL/GenBank/DDBJ whole genome shotgun (WGS) entry which is preliminary data.</text>
</comment>
<protein>
    <submittedName>
        <fullName evidence="1">Uncharacterized protein</fullName>
    </submittedName>
</protein>
<dbReference type="AlphaFoldDB" id="A0A2P6N3R0"/>
<gene>
    <name evidence="1" type="ORF">PROFUN_13539</name>
</gene>
<keyword evidence="2" id="KW-1185">Reference proteome</keyword>
<evidence type="ECO:0000313" key="2">
    <source>
        <dbReference type="Proteomes" id="UP000241769"/>
    </source>
</evidence>
<dbReference type="EMBL" id="MDYQ01000215">
    <property type="protein sequence ID" value="PRP78590.1"/>
    <property type="molecule type" value="Genomic_DNA"/>
</dbReference>
<sequence length="215" mass="24199">MHSAGEIYWVGCVYQTDRQLIMLNHVKNRKPSHLLVDGQKVPGLNDLMQRLSFREQQASKFQTTSMPSDDIADSTADEDDRRLVSVRMSQMMRTTTSLSLLSHMCCLFQRSLSNTRRFNFIGKSHQNLKYGFHNGVLKLCSRLPPSLRQTTSLSTSTIVATRPNTSVSLTNCTMKHGSIDITYPSISILAGDDIIDLKISVMVEGNASTIWKNNR</sequence>
<proteinExistence type="predicted"/>
<evidence type="ECO:0000313" key="1">
    <source>
        <dbReference type="EMBL" id="PRP78590.1"/>
    </source>
</evidence>
<dbReference type="InParanoid" id="A0A2P6N3R0"/>
<organism evidence="1 2">
    <name type="scientific">Planoprotostelium fungivorum</name>
    <dbReference type="NCBI Taxonomy" id="1890364"/>
    <lineage>
        <taxon>Eukaryota</taxon>
        <taxon>Amoebozoa</taxon>
        <taxon>Evosea</taxon>
        <taxon>Variosea</taxon>
        <taxon>Cavosteliida</taxon>
        <taxon>Cavosteliaceae</taxon>
        <taxon>Planoprotostelium</taxon>
    </lineage>
</organism>
<dbReference type="Proteomes" id="UP000241769">
    <property type="component" value="Unassembled WGS sequence"/>
</dbReference>
<name>A0A2P6N3R0_9EUKA</name>